<reference evidence="1" key="1">
    <citation type="submission" date="2018-05" db="EMBL/GenBank/DDBJ databases">
        <title>Draft genome of Mucuna pruriens seed.</title>
        <authorList>
            <person name="Nnadi N.E."/>
            <person name="Vos R."/>
            <person name="Hasami M.H."/>
            <person name="Devisetty U.K."/>
            <person name="Aguiy J.C."/>
        </authorList>
    </citation>
    <scope>NUCLEOTIDE SEQUENCE [LARGE SCALE GENOMIC DNA]</scope>
    <source>
        <strain evidence="1">JCA_2017</strain>
    </source>
</reference>
<keyword evidence="2" id="KW-1185">Reference proteome</keyword>
<dbReference type="EMBL" id="QJKJ01009865">
    <property type="protein sequence ID" value="RDX75366.1"/>
    <property type="molecule type" value="Genomic_DNA"/>
</dbReference>
<proteinExistence type="predicted"/>
<protein>
    <recommendedName>
        <fullName evidence="3">Copia protein</fullName>
    </recommendedName>
</protein>
<dbReference type="AlphaFoldDB" id="A0A371FAQ4"/>
<dbReference type="Proteomes" id="UP000257109">
    <property type="component" value="Unassembled WGS sequence"/>
</dbReference>
<evidence type="ECO:0000313" key="1">
    <source>
        <dbReference type="EMBL" id="RDX75366.1"/>
    </source>
</evidence>
<evidence type="ECO:0008006" key="3">
    <source>
        <dbReference type="Google" id="ProtNLM"/>
    </source>
</evidence>
<sequence length="106" mass="12316">MEMAKCTLYQKEIPKKLWVEALNTIYLIACATHMYLRLSVTNLTEGLNLDDSKKNQNNELELEDIDHPLVHDIKLLFDIYQRGNVVVCYIAVCELANFEEVVIEEK</sequence>
<accession>A0A371FAQ4</accession>
<organism evidence="1 2">
    <name type="scientific">Mucuna pruriens</name>
    <name type="common">Velvet bean</name>
    <name type="synonym">Dolichos pruriens</name>
    <dbReference type="NCBI Taxonomy" id="157652"/>
    <lineage>
        <taxon>Eukaryota</taxon>
        <taxon>Viridiplantae</taxon>
        <taxon>Streptophyta</taxon>
        <taxon>Embryophyta</taxon>
        <taxon>Tracheophyta</taxon>
        <taxon>Spermatophyta</taxon>
        <taxon>Magnoliopsida</taxon>
        <taxon>eudicotyledons</taxon>
        <taxon>Gunneridae</taxon>
        <taxon>Pentapetalae</taxon>
        <taxon>rosids</taxon>
        <taxon>fabids</taxon>
        <taxon>Fabales</taxon>
        <taxon>Fabaceae</taxon>
        <taxon>Papilionoideae</taxon>
        <taxon>50 kb inversion clade</taxon>
        <taxon>NPAAA clade</taxon>
        <taxon>indigoferoid/millettioid clade</taxon>
        <taxon>Phaseoleae</taxon>
        <taxon>Mucuna</taxon>
    </lineage>
</organism>
<name>A0A371FAQ4_MUCPR</name>
<feature type="non-terminal residue" evidence="1">
    <location>
        <position position="1"/>
    </location>
</feature>
<gene>
    <name evidence="1" type="ORF">CR513_44763</name>
</gene>
<evidence type="ECO:0000313" key="2">
    <source>
        <dbReference type="Proteomes" id="UP000257109"/>
    </source>
</evidence>
<comment type="caution">
    <text evidence="1">The sequence shown here is derived from an EMBL/GenBank/DDBJ whole genome shotgun (WGS) entry which is preliminary data.</text>
</comment>